<proteinExistence type="predicted"/>
<dbReference type="AlphaFoldDB" id="A0A0E9TA06"/>
<dbReference type="EMBL" id="GBXM01058053">
    <property type="protein sequence ID" value="JAH50524.1"/>
    <property type="molecule type" value="Transcribed_RNA"/>
</dbReference>
<accession>A0A0E9TA06</accession>
<evidence type="ECO:0000313" key="1">
    <source>
        <dbReference type="EMBL" id="JAH50524.1"/>
    </source>
</evidence>
<name>A0A0E9TA06_ANGAN</name>
<protein>
    <submittedName>
        <fullName evidence="1">Uncharacterized protein</fullName>
    </submittedName>
</protein>
<reference evidence="1" key="2">
    <citation type="journal article" date="2015" name="Fish Shellfish Immunol.">
        <title>Early steps in the European eel (Anguilla anguilla)-Vibrio vulnificus interaction in the gills: Role of the RtxA13 toxin.</title>
        <authorList>
            <person name="Callol A."/>
            <person name="Pajuelo D."/>
            <person name="Ebbesson L."/>
            <person name="Teles M."/>
            <person name="MacKenzie S."/>
            <person name="Amaro C."/>
        </authorList>
    </citation>
    <scope>NUCLEOTIDE SEQUENCE</scope>
</reference>
<reference evidence="1" key="1">
    <citation type="submission" date="2014-11" db="EMBL/GenBank/DDBJ databases">
        <authorList>
            <person name="Amaro Gonzalez C."/>
        </authorList>
    </citation>
    <scope>NUCLEOTIDE SEQUENCE</scope>
</reference>
<organism evidence="1">
    <name type="scientific">Anguilla anguilla</name>
    <name type="common">European freshwater eel</name>
    <name type="synonym">Muraena anguilla</name>
    <dbReference type="NCBI Taxonomy" id="7936"/>
    <lineage>
        <taxon>Eukaryota</taxon>
        <taxon>Metazoa</taxon>
        <taxon>Chordata</taxon>
        <taxon>Craniata</taxon>
        <taxon>Vertebrata</taxon>
        <taxon>Euteleostomi</taxon>
        <taxon>Actinopterygii</taxon>
        <taxon>Neopterygii</taxon>
        <taxon>Teleostei</taxon>
        <taxon>Anguilliformes</taxon>
        <taxon>Anguillidae</taxon>
        <taxon>Anguilla</taxon>
    </lineage>
</organism>
<sequence length="19" mass="2121">MTLVLLPVHVQVMTPAEQN</sequence>